<evidence type="ECO:0000313" key="2">
    <source>
        <dbReference type="EMBL" id="TKR63581.1"/>
    </source>
</evidence>
<evidence type="ECO:0000256" key="1">
    <source>
        <dbReference type="SAM" id="MobiDB-lite"/>
    </source>
</evidence>
<name>A0A4U5M478_STECR</name>
<protein>
    <submittedName>
        <fullName evidence="2">Uncharacterized protein</fullName>
    </submittedName>
</protein>
<keyword evidence="3" id="KW-1185">Reference proteome</keyword>
<reference evidence="2 3" key="2">
    <citation type="journal article" date="2019" name="G3 (Bethesda)">
        <title>Hybrid Assembly of the Genome of the Entomopathogenic Nematode Steinernema carpocapsae Identifies the X-Chromosome.</title>
        <authorList>
            <person name="Serra L."/>
            <person name="Macchietto M."/>
            <person name="Macias-Munoz A."/>
            <person name="McGill C.J."/>
            <person name="Rodriguez I.M."/>
            <person name="Rodriguez B."/>
            <person name="Murad R."/>
            <person name="Mortazavi A."/>
        </authorList>
    </citation>
    <scope>NUCLEOTIDE SEQUENCE [LARGE SCALE GENOMIC DNA]</scope>
    <source>
        <strain evidence="2 3">ALL</strain>
    </source>
</reference>
<dbReference type="EMBL" id="AZBU02000010">
    <property type="protein sequence ID" value="TKR63581.1"/>
    <property type="molecule type" value="Genomic_DNA"/>
</dbReference>
<feature type="region of interest" description="Disordered" evidence="1">
    <location>
        <begin position="1"/>
        <end position="35"/>
    </location>
</feature>
<dbReference type="Proteomes" id="UP000298663">
    <property type="component" value="Unassembled WGS sequence"/>
</dbReference>
<evidence type="ECO:0000313" key="3">
    <source>
        <dbReference type="Proteomes" id="UP000298663"/>
    </source>
</evidence>
<dbReference type="AlphaFoldDB" id="A0A4U5M478"/>
<reference evidence="2 3" key="1">
    <citation type="journal article" date="2015" name="Genome Biol.">
        <title>Comparative genomics of Steinernema reveals deeply conserved gene regulatory networks.</title>
        <authorList>
            <person name="Dillman A.R."/>
            <person name="Macchietto M."/>
            <person name="Porter C.F."/>
            <person name="Rogers A."/>
            <person name="Williams B."/>
            <person name="Antoshechkin I."/>
            <person name="Lee M.M."/>
            <person name="Goodwin Z."/>
            <person name="Lu X."/>
            <person name="Lewis E.E."/>
            <person name="Goodrich-Blair H."/>
            <person name="Stock S.P."/>
            <person name="Adams B.J."/>
            <person name="Sternberg P.W."/>
            <person name="Mortazavi A."/>
        </authorList>
    </citation>
    <scope>NUCLEOTIDE SEQUENCE [LARGE SCALE GENOMIC DNA]</scope>
    <source>
        <strain evidence="2 3">ALL</strain>
    </source>
</reference>
<feature type="compositionally biased region" description="Basic and acidic residues" evidence="1">
    <location>
        <begin position="56"/>
        <end position="78"/>
    </location>
</feature>
<comment type="caution">
    <text evidence="2">The sequence shown here is derived from an EMBL/GenBank/DDBJ whole genome shotgun (WGS) entry which is preliminary data.</text>
</comment>
<proteinExistence type="predicted"/>
<accession>A0A4U5M478</accession>
<organism evidence="2 3">
    <name type="scientific">Steinernema carpocapsae</name>
    <name type="common">Entomopathogenic nematode</name>
    <dbReference type="NCBI Taxonomy" id="34508"/>
    <lineage>
        <taxon>Eukaryota</taxon>
        <taxon>Metazoa</taxon>
        <taxon>Ecdysozoa</taxon>
        <taxon>Nematoda</taxon>
        <taxon>Chromadorea</taxon>
        <taxon>Rhabditida</taxon>
        <taxon>Tylenchina</taxon>
        <taxon>Panagrolaimomorpha</taxon>
        <taxon>Strongyloidoidea</taxon>
        <taxon>Steinernematidae</taxon>
        <taxon>Steinernema</taxon>
    </lineage>
</organism>
<gene>
    <name evidence="2" type="ORF">L596_027393</name>
</gene>
<feature type="region of interest" description="Disordered" evidence="1">
    <location>
        <begin position="52"/>
        <end position="78"/>
    </location>
</feature>
<sequence length="78" mass="9069">MPPTNEERVRGRRRRALRNSTPRFRAKIGANDKNDAIGLSSVRFRCRRRTLWRQSGRGEEAHPPEEQGSREGKEAKKI</sequence>